<feature type="transmembrane region" description="Helical" evidence="1">
    <location>
        <begin position="169"/>
        <end position="191"/>
    </location>
</feature>
<dbReference type="AlphaFoldDB" id="E5XKT6"/>
<feature type="transmembrane region" description="Helical" evidence="1">
    <location>
        <begin position="28"/>
        <end position="48"/>
    </location>
</feature>
<feature type="transmembrane region" description="Helical" evidence="1">
    <location>
        <begin position="93"/>
        <end position="115"/>
    </location>
</feature>
<sequence length="372" mass="40010">MTLLFLIAWLRIALVGSFLRRRHASSQWAKASLLLGFLFYLTISLFYVAEANGLTAAEHIASLAVHIMGVLWNVATILMVLHWRDGALTRRQTGVSVGLAVFGCAILVVCFALVYPDPGDAATMLDLSGSQLGRIYSSTYALSMLLAKVFVVCVILPHIRRMRSSAARLGLTLVALGSSLIGCFAAMRLVFGLPPLSDMNTVSLELPPFLAHIAGGVLYVAGIAYIAPILAIQVLLVGVGRYRRLAPLCAAGVRVFPAVGARPSLRLPDLLSRDRVNSQVLASIVLLLDVEVLLSRAAKTKPALLPSDPVAAPALDFRAAYRDELERLLAAARRFAALRADERLHTVEQTESALRAAFGQRCGPALNAVHAK</sequence>
<dbReference type="Proteomes" id="UP000004816">
    <property type="component" value="Unassembled WGS sequence"/>
</dbReference>
<evidence type="ECO:0000256" key="1">
    <source>
        <dbReference type="SAM" id="Phobius"/>
    </source>
</evidence>
<organism evidence="2 3">
    <name type="scientific">Segniliparus rugosus (strain ATCC BAA-974 / DSM 45345 / CCUG 50838 / CIP 108380 / JCM 13579 / CDC 945)</name>
    <dbReference type="NCBI Taxonomy" id="679197"/>
    <lineage>
        <taxon>Bacteria</taxon>
        <taxon>Bacillati</taxon>
        <taxon>Actinomycetota</taxon>
        <taxon>Actinomycetes</taxon>
        <taxon>Mycobacteriales</taxon>
        <taxon>Segniliparaceae</taxon>
        <taxon>Segniliparus</taxon>
    </lineage>
</organism>
<keyword evidence="1" id="KW-1133">Transmembrane helix</keyword>
<accession>E5XKT6</accession>
<proteinExistence type="predicted"/>
<comment type="caution">
    <text evidence="2">The sequence shown here is derived from an EMBL/GenBank/DDBJ whole genome shotgun (WGS) entry which is preliminary data.</text>
</comment>
<dbReference type="STRING" id="679197.HMPREF9336_00105"/>
<name>E5XKT6_SEGRC</name>
<dbReference type="eggNOG" id="ENOG503203I">
    <property type="taxonomic scope" value="Bacteria"/>
</dbReference>
<feature type="transmembrane region" description="Helical" evidence="1">
    <location>
        <begin position="135"/>
        <end position="157"/>
    </location>
</feature>
<reference evidence="2 3" key="1">
    <citation type="journal article" date="2011" name="Stand. Genomic Sci.">
        <title>High quality draft genome sequence of Segniliparus rugosus CDC 945(T)= (ATCC BAA-974(T)).</title>
        <authorList>
            <person name="Earl A.M."/>
            <person name="Desjardins C.A."/>
            <person name="Fitzgerald M.G."/>
            <person name="Arachchi H.M."/>
            <person name="Zeng Q."/>
            <person name="Mehta T."/>
            <person name="Griggs A."/>
            <person name="Birren B.W."/>
            <person name="Toney N.C."/>
            <person name="Carr J."/>
            <person name="Posey J."/>
            <person name="Butler W.R."/>
        </authorList>
    </citation>
    <scope>NUCLEOTIDE SEQUENCE [LARGE SCALE GENOMIC DNA]</scope>
    <source>
        <strain evidence="3">ATCC BAA-974 / DSM 45345 / CCUG 50838 / CIP 108380 / JCM 13579 / CDC 945</strain>
    </source>
</reference>
<keyword evidence="3" id="KW-1185">Reference proteome</keyword>
<keyword evidence="1" id="KW-0812">Transmembrane</keyword>
<feature type="transmembrane region" description="Helical" evidence="1">
    <location>
        <begin position="60"/>
        <end position="81"/>
    </location>
</feature>
<dbReference type="EMBL" id="ACZI02000003">
    <property type="protein sequence ID" value="EFV15049.2"/>
    <property type="molecule type" value="Genomic_DNA"/>
</dbReference>
<protein>
    <submittedName>
        <fullName evidence="2">Uncharacterized protein</fullName>
    </submittedName>
</protein>
<evidence type="ECO:0000313" key="2">
    <source>
        <dbReference type="EMBL" id="EFV15049.2"/>
    </source>
</evidence>
<dbReference type="HOGENOM" id="CLU_743581_0_0_11"/>
<feature type="transmembrane region" description="Helical" evidence="1">
    <location>
        <begin position="211"/>
        <end position="237"/>
    </location>
</feature>
<gene>
    <name evidence="2" type="ORF">HMPREF9336_00105</name>
</gene>
<evidence type="ECO:0000313" key="3">
    <source>
        <dbReference type="Proteomes" id="UP000004816"/>
    </source>
</evidence>
<keyword evidence="1" id="KW-0472">Membrane</keyword>